<comment type="caution">
    <text evidence="2">The sequence shown here is derived from an EMBL/GenBank/DDBJ whole genome shotgun (WGS) entry which is preliminary data.</text>
</comment>
<feature type="transmembrane region" description="Helical" evidence="1">
    <location>
        <begin position="12"/>
        <end position="32"/>
    </location>
</feature>
<reference evidence="2 3" key="1">
    <citation type="submission" date="2018-05" db="EMBL/GenBank/DDBJ databases">
        <title>Genomic Encyclopedia of Type Strains, Phase IV (KMG-IV): sequencing the most valuable type-strain genomes for metagenomic binning, comparative biology and taxonomic classification.</title>
        <authorList>
            <person name="Goeker M."/>
        </authorList>
    </citation>
    <scope>NUCLEOTIDE SEQUENCE [LARGE SCALE GENOMIC DNA]</scope>
    <source>
        <strain evidence="2 3">DSM 22440</strain>
    </source>
</reference>
<keyword evidence="1" id="KW-0812">Transmembrane</keyword>
<protein>
    <recommendedName>
        <fullName evidence="4">Tfp pilus assembly protein PilO</fullName>
    </recommendedName>
</protein>
<dbReference type="InterPro" id="IPR014717">
    <property type="entry name" value="Transl_elong_EF1B/ribsomal_bS6"/>
</dbReference>
<evidence type="ECO:0000313" key="2">
    <source>
        <dbReference type="EMBL" id="PXW90028.1"/>
    </source>
</evidence>
<dbReference type="AlphaFoldDB" id="A0A2V3W9X8"/>
<dbReference type="RefSeq" id="WP_110251564.1">
    <property type="nucleotide sequence ID" value="NZ_QJJR01000008.1"/>
</dbReference>
<keyword evidence="1" id="KW-0472">Membrane</keyword>
<evidence type="ECO:0008006" key="4">
    <source>
        <dbReference type="Google" id="ProtNLM"/>
    </source>
</evidence>
<gene>
    <name evidence="2" type="ORF">DES38_10839</name>
</gene>
<dbReference type="EMBL" id="QJJR01000008">
    <property type="protein sequence ID" value="PXW90028.1"/>
    <property type="molecule type" value="Genomic_DNA"/>
</dbReference>
<keyword evidence="3" id="KW-1185">Reference proteome</keyword>
<evidence type="ECO:0000313" key="3">
    <source>
        <dbReference type="Proteomes" id="UP000247922"/>
    </source>
</evidence>
<organism evidence="2 3">
    <name type="scientific">Streptohalobacillus salinus</name>
    <dbReference type="NCBI Taxonomy" id="621096"/>
    <lineage>
        <taxon>Bacteria</taxon>
        <taxon>Bacillati</taxon>
        <taxon>Bacillota</taxon>
        <taxon>Bacilli</taxon>
        <taxon>Bacillales</taxon>
        <taxon>Bacillaceae</taxon>
        <taxon>Streptohalobacillus</taxon>
    </lineage>
</organism>
<dbReference type="Gene3D" id="3.30.70.60">
    <property type="match status" value="1"/>
</dbReference>
<accession>A0A2V3W9X8</accession>
<evidence type="ECO:0000256" key="1">
    <source>
        <dbReference type="SAM" id="Phobius"/>
    </source>
</evidence>
<name>A0A2V3W9X8_9BACI</name>
<proteinExistence type="predicted"/>
<dbReference type="OrthoDB" id="2718487at2"/>
<sequence>MTFKWNKTYTLVSIMIGAIVAAVMYYGTTYWLDPITTELKETESVLLEQRAVILQSEANEANEDELLAEANAVRDRLPTEEAVDQIVEMIFLVENQTDVTISQIALSGSEFTNESGLYPTNVESIEYQITLSANQRANVERFLAEIEMIERLVEVTDLEITQNNSEQVEATIIVRAFYNQQVIIN</sequence>
<dbReference type="Proteomes" id="UP000247922">
    <property type="component" value="Unassembled WGS sequence"/>
</dbReference>
<keyword evidence="1" id="KW-1133">Transmembrane helix</keyword>